<evidence type="ECO:0000313" key="3">
    <source>
        <dbReference type="Proteomes" id="UP000053405"/>
    </source>
</evidence>
<feature type="transmembrane region" description="Helical" evidence="1">
    <location>
        <begin position="189"/>
        <end position="207"/>
    </location>
</feature>
<evidence type="ECO:0000313" key="2">
    <source>
        <dbReference type="EMBL" id="GAC57699.1"/>
    </source>
</evidence>
<feature type="transmembrane region" description="Helical" evidence="1">
    <location>
        <begin position="381"/>
        <end position="399"/>
    </location>
</feature>
<dbReference type="AlphaFoldDB" id="L7L9U7"/>
<name>L7L9U7_9ACTN</name>
<keyword evidence="1" id="KW-0472">Membrane</keyword>
<feature type="transmembrane region" description="Helical" evidence="1">
    <location>
        <begin position="148"/>
        <end position="168"/>
    </location>
</feature>
<dbReference type="eggNOG" id="ENOG502Z7M2">
    <property type="taxonomic scope" value="Bacteria"/>
</dbReference>
<evidence type="ECO:0008006" key="4">
    <source>
        <dbReference type="Google" id="ProtNLM"/>
    </source>
</evidence>
<reference evidence="2 3" key="1">
    <citation type="submission" date="2012-12" db="EMBL/GenBank/DDBJ databases">
        <title>Whole genome shotgun sequence of Gordonia hirsuta NBRC 16056.</title>
        <authorList>
            <person name="Isaki-Nakamura S."/>
            <person name="Hosoyama A."/>
            <person name="Tsuchikane K."/>
            <person name="Katsumata H."/>
            <person name="Baba S."/>
            <person name="Yamazaki S."/>
            <person name="Fujita N."/>
        </authorList>
    </citation>
    <scope>NUCLEOTIDE SEQUENCE [LARGE SCALE GENOMIC DNA]</scope>
    <source>
        <strain evidence="2 3">NBRC 16056</strain>
    </source>
</reference>
<dbReference type="STRING" id="1121927.GOHSU_23_00450"/>
<proteinExistence type="predicted"/>
<dbReference type="Pfam" id="PF12077">
    <property type="entry name" value="DUF3556"/>
    <property type="match status" value="1"/>
</dbReference>
<gene>
    <name evidence="2" type="ORF">GOHSU_23_00450</name>
</gene>
<evidence type="ECO:0000256" key="1">
    <source>
        <dbReference type="SAM" id="Phobius"/>
    </source>
</evidence>
<keyword evidence="1" id="KW-1133">Transmembrane helix</keyword>
<keyword evidence="1" id="KW-0812">Transmembrane</keyword>
<sequence length="605" mass="67394">MGFTEGDFPPVDPATFRDQPLRTRVRSLAEHWVQYGFGTPKMVHVIYLVKIAVLYIIGGVTIATLTSGLNPLEVSVWWNQPIVYQKLVLWTMLLEAIGLAGSWGPLAGKFTPMTGGILFWLRPQTIRLPPWPDTVPGTKGDSRTVFDVLLYAAILLNLLAALLMKGIASTSFDEAIADSHRFIDTSHGLVDPAALYSLIVLMIVMGLRDKTIFLAARSEQYLPAVIFFAFLPFVDMIVALKLLIVVVWVCAGISKIGYHFTNVIPPMISNTPWIPFKSLKRSNYRNFPNDLRPSRFASFQAHVLGTVVEVAAPLVLLLSTNKWLTLAAVILMVCFHAFIFSTFPLAVPLEWNVLFAFATVFLFWGFPTWDGFGIGAMSSGWLTAGVVIALLFFPILGNLRPDLVSFLPSMRQYAGNWAAALWAFTPGAEAKLNEHVVRPAKNQIDQLTPDYGPEAAEITMEQTIAWRSLHSQGRGLFSVLYRELGEDQIDAYDVREAEFACNSLIGFNFGDGHLHDYRMIQALQNRCDFAPGEFTVVWVESQPIHKKTQEYMIIDGALGVIERGTWNVAEAVAEQPWLPNGPIPTQVSWRAAYTPDRSRQTGVRA</sequence>
<dbReference type="EMBL" id="BANT01000023">
    <property type="protein sequence ID" value="GAC57699.1"/>
    <property type="molecule type" value="Genomic_DNA"/>
</dbReference>
<feature type="transmembrane region" description="Helical" evidence="1">
    <location>
        <begin position="296"/>
        <end position="316"/>
    </location>
</feature>
<dbReference type="RefSeq" id="WP_005940364.1">
    <property type="nucleotide sequence ID" value="NZ_ATVK01000012.1"/>
</dbReference>
<feature type="transmembrane region" description="Helical" evidence="1">
    <location>
        <begin position="323"/>
        <end position="345"/>
    </location>
</feature>
<protein>
    <recommendedName>
        <fullName evidence="4">DUF3556 domain-containing protein</fullName>
    </recommendedName>
</protein>
<dbReference type="InterPro" id="IPR021941">
    <property type="entry name" value="DUF3556_TM"/>
</dbReference>
<dbReference type="OrthoDB" id="3520547at2"/>
<feature type="transmembrane region" description="Helical" evidence="1">
    <location>
        <begin position="45"/>
        <end position="66"/>
    </location>
</feature>
<feature type="transmembrane region" description="Helical" evidence="1">
    <location>
        <begin position="227"/>
        <end position="249"/>
    </location>
</feature>
<feature type="transmembrane region" description="Helical" evidence="1">
    <location>
        <begin position="351"/>
        <end position="369"/>
    </location>
</feature>
<dbReference type="Proteomes" id="UP000053405">
    <property type="component" value="Unassembled WGS sequence"/>
</dbReference>
<accession>L7L9U7</accession>
<organism evidence="2 3">
    <name type="scientific">Gordonia hirsuta DSM 44140 = NBRC 16056</name>
    <dbReference type="NCBI Taxonomy" id="1121927"/>
    <lineage>
        <taxon>Bacteria</taxon>
        <taxon>Bacillati</taxon>
        <taxon>Actinomycetota</taxon>
        <taxon>Actinomycetes</taxon>
        <taxon>Mycobacteriales</taxon>
        <taxon>Gordoniaceae</taxon>
        <taxon>Gordonia</taxon>
    </lineage>
</organism>
<feature type="transmembrane region" description="Helical" evidence="1">
    <location>
        <begin position="87"/>
        <end position="106"/>
    </location>
</feature>
<keyword evidence="3" id="KW-1185">Reference proteome</keyword>
<comment type="caution">
    <text evidence="2">The sequence shown here is derived from an EMBL/GenBank/DDBJ whole genome shotgun (WGS) entry which is preliminary data.</text>
</comment>